<organism evidence="1 2">
    <name type="scientific">Marine Group I thaumarchaeote SCGC AAA799-E16</name>
    <dbReference type="NCBI Taxonomy" id="1502292"/>
    <lineage>
        <taxon>Archaea</taxon>
        <taxon>Nitrososphaerota</taxon>
        <taxon>Marine Group I</taxon>
    </lineage>
</organism>
<proteinExistence type="predicted"/>
<keyword evidence="2" id="KW-1185">Reference proteome</keyword>
<dbReference type="EMBL" id="JNVL01000002">
    <property type="protein sequence ID" value="KER07069.1"/>
    <property type="molecule type" value="Genomic_DNA"/>
</dbReference>
<name>A0A081S816_9ARCH</name>
<sequence length="101" mass="11483">MVITYGVAIVLGMMLNISIEDKKSFQNNKDKKICLNYKTKNVQRVHVTNNNTESAKIVCNVMNNGKTNEICYNLDYQNNLNKHCITVFGGSVSYCENSLQR</sequence>
<protein>
    <submittedName>
        <fullName evidence="1">Uncharacterized protein</fullName>
    </submittedName>
</protein>
<dbReference type="Proteomes" id="UP000028027">
    <property type="component" value="Unassembled WGS sequence"/>
</dbReference>
<dbReference type="AlphaFoldDB" id="A0A081S816"/>
<accession>A0A081S816</accession>
<evidence type="ECO:0000313" key="1">
    <source>
        <dbReference type="EMBL" id="KER07069.1"/>
    </source>
</evidence>
<comment type="caution">
    <text evidence="1">The sequence shown here is derived from an EMBL/GenBank/DDBJ whole genome shotgun (WGS) entry which is preliminary data.</text>
</comment>
<gene>
    <name evidence="1" type="ORF">AAA799E16_00234</name>
</gene>
<evidence type="ECO:0000313" key="2">
    <source>
        <dbReference type="Proteomes" id="UP000028027"/>
    </source>
</evidence>
<reference evidence="1 2" key="1">
    <citation type="submission" date="2014-06" db="EMBL/GenBank/DDBJ databases">
        <authorList>
            <person name="Ngugi D.K."/>
            <person name="Blom J."/>
            <person name="Alam I."/>
            <person name="Rashid M."/>
            <person name="Ba Alawi W."/>
            <person name="Zhang G."/>
            <person name="Hikmawan T."/>
            <person name="Guan Y."/>
            <person name="Antunes A."/>
            <person name="Siam R."/>
            <person name="Eldorry H."/>
            <person name="Bajic V."/>
            <person name="Stingl U."/>
        </authorList>
    </citation>
    <scope>NUCLEOTIDE SEQUENCE [LARGE SCALE GENOMIC DNA]</scope>
    <source>
        <strain evidence="1">SCGC AAA799-E16</strain>
    </source>
</reference>